<dbReference type="InterPro" id="IPR050198">
    <property type="entry name" value="Non-receptor_tyrosine_kinases"/>
</dbReference>
<keyword evidence="1" id="KW-0547">Nucleotide-binding</keyword>
<dbReference type="GO" id="GO:0005524">
    <property type="term" value="F:ATP binding"/>
    <property type="evidence" value="ECO:0007669"/>
    <property type="project" value="UniProtKB-KW"/>
</dbReference>
<protein>
    <recommendedName>
        <fullName evidence="3">Protein kinase domain-containing protein</fullName>
    </recommendedName>
</protein>
<dbReference type="InterPro" id="IPR000719">
    <property type="entry name" value="Prot_kinase_dom"/>
</dbReference>
<keyword evidence="2" id="KW-0067">ATP-binding</keyword>
<dbReference type="InterPro" id="IPR011009">
    <property type="entry name" value="Kinase-like_dom_sf"/>
</dbReference>
<evidence type="ECO:0000313" key="4">
    <source>
        <dbReference type="EMBL" id="CAF4189205.1"/>
    </source>
</evidence>
<dbReference type="PROSITE" id="PS50011">
    <property type="entry name" value="PROTEIN_KINASE_DOM"/>
    <property type="match status" value="1"/>
</dbReference>
<dbReference type="PANTHER" id="PTHR24418">
    <property type="entry name" value="TYROSINE-PROTEIN KINASE"/>
    <property type="match status" value="1"/>
</dbReference>
<dbReference type="InterPro" id="IPR008266">
    <property type="entry name" value="Tyr_kinase_AS"/>
</dbReference>
<evidence type="ECO:0000259" key="3">
    <source>
        <dbReference type="PROSITE" id="PS50011"/>
    </source>
</evidence>
<feature type="domain" description="Protein kinase" evidence="3">
    <location>
        <begin position="1"/>
        <end position="249"/>
    </location>
</feature>
<dbReference type="PROSITE" id="PS00109">
    <property type="entry name" value="PROTEIN_KINASE_TYR"/>
    <property type="match status" value="1"/>
</dbReference>
<proteinExistence type="predicted"/>
<accession>A0A820AVI4</accession>
<comment type="caution">
    <text evidence="4">The sequence shown here is derived from an EMBL/GenBank/DDBJ whole genome shotgun (WGS) entry which is preliminary data.</text>
</comment>
<evidence type="ECO:0000256" key="1">
    <source>
        <dbReference type="ARBA" id="ARBA00022741"/>
    </source>
</evidence>
<dbReference type="Gene3D" id="3.30.40.10">
    <property type="entry name" value="Zinc/RING finger domain, C3HC4 (zinc finger)"/>
    <property type="match status" value="1"/>
</dbReference>
<name>A0A820AVI4_9BILA</name>
<dbReference type="SUPFAM" id="SSF56112">
    <property type="entry name" value="Protein kinase-like (PK-like)"/>
    <property type="match status" value="1"/>
</dbReference>
<dbReference type="InterPro" id="IPR013083">
    <property type="entry name" value="Znf_RING/FYVE/PHD"/>
</dbReference>
<organism evidence="4 5">
    <name type="scientific">Adineta steineri</name>
    <dbReference type="NCBI Taxonomy" id="433720"/>
    <lineage>
        <taxon>Eukaryota</taxon>
        <taxon>Metazoa</taxon>
        <taxon>Spiralia</taxon>
        <taxon>Gnathifera</taxon>
        <taxon>Rotifera</taxon>
        <taxon>Eurotatoria</taxon>
        <taxon>Bdelloidea</taxon>
        <taxon>Adinetida</taxon>
        <taxon>Adinetidae</taxon>
        <taxon>Adineta</taxon>
    </lineage>
</organism>
<feature type="non-terminal residue" evidence="4">
    <location>
        <position position="1"/>
    </location>
</feature>
<dbReference type="Proteomes" id="UP000663881">
    <property type="component" value="Unassembled WGS sequence"/>
</dbReference>
<evidence type="ECO:0000256" key="2">
    <source>
        <dbReference type="ARBA" id="ARBA00022840"/>
    </source>
</evidence>
<dbReference type="EMBL" id="CAJOAY010008587">
    <property type="protein sequence ID" value="CAF4189205.1"/>
    <property type="molecule type" value="Genomic_DNA"/>
</dbReference>
<dbReference type="Pfam" id="PF07714">
    <property type="entry name" value="PK_Tyr_Ser-Thr"/>
    <property type="match status" value="1"/>
</dbReference>
<sequence length="393" mass="45880">EWIPKNRSQIILYFMNEENAEREASFLMKFNSHPHIIHTFGFVKNNIQSIILLQEQAQYGNLQILLQQNSRFQPSIKVLVTIFLQIVNAMIYITNQHIVHGDLRCGNILVFEMNSKDSTKNLVKLTNFSLSRRQDETISQSRVCNSLIRYVAPEIVRSRNKLNSNELSDVYSMGVLMWQAVSKGAIPYGHEINDDNVQGRRLNGERLERPNECNKEVWEIINDCLHNEPELRYNFKEIEIRLTNVQKKLVQYILCSQCNTDILENELHNHQKSCLASRQRPCIHCNRKYTLVEIERHEKACPYNPSNESYKPDPTQRQCKHCGQQYLLNQIESHEKVCETPIRSQVDSKSVPSENCTHCGQKYSLTAMSAHEKSCSQRSTLMTKFLRFFKIRS</sequence>
<dbReference type="GO" id="GO:0004672">
    <property type="term" value="F:protein kinase activity"/>
    <property type="evidence" value="ECO:0007669"/>
    <property type="project" value="InterPro"/>
</dbReference>
<reference evidence="4" key="1">
    <citation type="submission" date="2021-02" db="EMBL/GenBank/DDBJ databases">
        <authorList>
            <person name="Nowell W R."/>
        </authorList>
    </citation>
    <scope>NUCLEOTIDE SEQUENCE</scope>
</reference>
<dbReference type="AlphaFoldDB" id="A0A820AVI4"/>
<dbReference type="Gene3D" id="1.10.510.10">
    <property type="entry name" value="Transferase(Phosphotransferase) domain 1"/>
    <property type="match status" value="1"/>
</dbReference>
<dbReference type="InterPro" id="IPR001245">
    <property type="entry name" value="Ser-Thr/Tyr_kinase_cat_dom"/>
</dbReference>
<gene>
    <name evidence="4" type="ORF">OKA104_LOCUS40336</name>
</gene>
<evidence type="ECO:0000313" key="5">
    <source>
        <dbReference type="Proteomes" id="UP000663881"/>
    </source>
</evidence>